<organism evidence="1 2">
    <name type="scientific">Amycolatopsis japonica</name>
    <dbReference type="NCBI Taxonomy" id="208439"/>
    <lineage>
        <taxon>Bacteria</taxon>
        <taxon>Bacillati</taxon>
        <taxon>Actinomycetota</taxon>
        <taxon>Actinomycetes</taxon>
        <taxon>Pseudonocardiales</taxon>
        <taxon>Pseudonocardiaceae</taxon>
        <taxon>Amycolatopsis</taxon>
        <taxon>Amycolatopsis japonica group</taxon>
    </lineage>
</organism>
<accession>A0A075UPM2</accession>
<proteinExistence type="predicted"/>
<dbReference type="SUPFAM" id="SSF51445">
    <property type="entry name" value="(Trans)glycosidases"/>
    <property type="match status" value="1"/>
</dbReference>
<protein>
    <submittedName>
        <fullName evidence="1">Abortive infection protein</fullName>
    </submittedName>
</protein>
<reference evidence="1 2" key="1">
    <citation type="journal article" date="2014" name="J. Biotechnol.">
        <title>Complete genome sequence of the actinobacterium Amycolatopsis japonica MG417-CF17(T) (=DSM 44213T) producing (S,S)-N,N'-ethylenediaminedisuccinic acid.</title>
        <authorList>
            <person name="Stegmann E."/>
            <person name="Albersmeier A."/>
            <person name="Spohn M."/>
            <person name="Gert H."/>
            <person name="Weber T."/>
            <person name="Wohlleben W."/>
            <person name="Kalinowski J."/>
            <person name="Ruckert C."/>
        </authorList>
    </citation>
    <scope>NUCLEOTIDE SEQUENCE [LARGE SCALE GENOMIC DNA]</scope>
    <source>
        <strain evidence="2">MG417-CF17 (DSM 44213)</strain>
    </source>
</reference>
<evidence type="ECO:0000313" key="1">
    <source>
        <dbReference type="EMBL" id="AIG76117.1"/>
    </source>
</evidence>
<evidence type="ECO:0000313" key="2">
    <source>
        <dbReference type="Proteomes" id="UP000028492"/>
    </source>
</evidence>
<dbReference type="STRING" id="208439.AJAP_16220"/>
<dbReference type="InterPro" id="IPR017853">
    <property type="entry name" value="GH"/>
</dbReference>
<sequence>MLSYRGVAYDTGTNFATGQGDLSRTVWDESAMEAEISLISDQLNCNSVTVYGTDLDRLAQTATAAIERELHVLLQPRLVDRPVNEIMDHLAEAARLAESLRKQGAKVSLTVGAVHLVFTPGLIEGDTYHERMANVYADAEHYLLKPTARVDVAAAAPRLNEFLAKAAVVARGNFSGSVGYSAAPFEVVDWDPFDTIGLMYQYLPSGQTPAEHKDLVGSYLRWNKPVLISEFGTATYQGAEKKGFFFWDIVDRAQDVPTVLDGYTRDEGEQAAYHLKMFEIFEDAGAAGVTVSEFIHPTHPHSTDPRLDLDTASMALVKTIRDDFSDPASGYRVEPKEAFHAIADHYAHLGFQEIARGGR</sequence>
<dbReference type="Proteomes" id="UP000028492">
    <property type="component" value="Chromosome"/>
</dbReference>
<dbReference type="KEGG" id="aja:AJAP_16220"/>
<dbReference type="AlphaFoldDB" id="A0A075UPM2"/>
<dbReference type="RefSeq" id="WP_051972470.1">
    <property type="nucleotide sequence ID" value="NZ_CP008953.1"/>
</dbReference>
<dbReference type="eggNOG" id="COG1266">
    <property type="taxonomic scope" value="Bacteria"/>
</dbReference>
<dbReference type="EMBL" id="CP008953">
    <property type="protein sequence ID" value="AIG76117.1"/>
    <property type="molecule type" value="Genomic_DNA"/>
</dbReference>
<dbReference type="Gene3D" id="3.20.20.80">
    <property type="entry name" value="Glycosidases"/>
    <property type="match status" value="1"/>
</dbReference>
<name>A0A075UPM2_9PSEU</name>
<keyword evidence="2" id="KW-1185">Reference proteome</keyword>
<gene>
    <name evidence="1" type="ORF">AJAP_16220</name>
</gene>
<dbReference type="HOGENOM" id="CLU_047695_0_0_11"/>